<evidence type="ECO:0000313" key="2">
    <source>
        <dbReference type="EMBL" id="WAR17492.1"/>
    </source>
</evidence>
<reference evidence="2" key="1">
    <citation type="submission" date="2022-11" db="EMBL/GenBank/DDBJ databases">
        <title>Centuries of genome instability and evolution in soft-shell clam transmissible cancer (bioRxiv).</title>
        <authorList>
            <person name="Hart S.F.M."/>
            <person name="Yonemitsu M.A."/>
            <person name="Giersch R.M."/>
            <person name="Beal B.F."/>
            <person name="Arriagada G."/>
            <person name="Davis B.W."/>
            <person name="Ostrander E.A."/>
            <person name="Goff S.P."/>
            <person name="Metzger M.J."/>
        </authorList>
    </citation>
    <scope>NUCLEOTIDE SEQUENCE</scope>
    <source>
        <strain evidence="2">MELC-2E11</strain>
        <tissue evidence="2">Siphon/mantle</tissue>
    </source>
</reference>
<sequence>MHTLKGTLKPLSQPAVKKIKETNHSSLTKKTSFRNHIHNKIDSTNIQKKERKTETQRKRDKRSNYKYREAENKRKRENSEGRKVEARIKKEKRSNEDYREFENQRKRDNSKGRIVEASIKKENRSSKEFRDAENQRKNDNSKGKIVKASIKNENRRKSRKVEGRIKKENRSSEDFREAEKSRKVEAHIKKEKRSSEEFRDAENRKKRENIKGRYNEKEHKQLKRTDSTLEKTDQDDWDEQILENTPGGTMDTLMQPQDYLSEDSENINLQKNYLFLPSSVVKRGNSTQKYITATYANLSLGEQIDVLQHISDKSNLALRKTKRNIEKSAGDLKSVEKLAALCRHDKGYKILEYL</sequence>
<protein>
    <submittedName>
        <fullName evidence="2">Uncharacterized protein</fullName>
    </submittedName>
</protein>
<feature type="compositionally biased region" description="Basic and acidic residues" evidence="1">
    <location>
        <begin position="47"/>
        <end position="142"/>
    </location>
</feature>
<name>A0ABY7F790_MYAAR</name>
<accession>A0ABY7F790</accession>
<proteinExistence type="predicted"/>
<feature type="region of interest" description="Disordered" evidence="1">
    <location>
        <begin position="1"/>
        <end position="232"/>
    </location>
</feature>
<evidence type="ECO:0000313" key="3">
    <source>
        <dbReference type="Proteomes" id="UP001164746"/>
    </source>
</evidence>
<keyword evidence="3" id="KW-1185">Reference proteome</keyword>
<evidence type="ECO:0000256" key="1">
    <source>
        <dbReference type="SAM" id="MobiDB-lite"/>
    </source>
</evidence>
<gene>
    <name evidence="2" type="ORF">MAR_032086</name>
</gene>
<organism evidence="2 3">
    <name type="scientific">Mya arenaria</name>
    <name type="common">Soft-shell clam</name>
    <dbReference type="NCBI Taxonomy" id="6604"/>
    <lineage>
        <taxon>Eukaryota</taxon>
        <taxon>Metazoa</taxon>
        <taxon>Spiralia</taxon>
        <taxon>Lophotrochozoa</taxon>
        <taxon>Mollusca</taxon>
        <taxon>Bivalvia</taxon>
        <taxon>Autobranchia</taxon>
        <taxon>Heteroconchia</taxon>
        <taxon>Euheterodonta</taxon>
        <taxon>Imparidentia</taxon>
        <taxon>Neoheterodontei</taxon>
        <taxon>Myida</taxon>
        <taxon>Myoidea</taxon>
        <taxon>Myidae</taxon>
        <taxon>Mya</taxon>
    </lineage>
</organism>
<dbReference type="EMBL" id="CP111021">
    <property type="protein sequence ID" value="WAR17492.1"/>
    <property type="molecule type" value="Genomic_DNA"/>
</dbReference>
<dbReference type="Proteomes" id="UP001164746">
    <property type="component" value="Chromosome 10"/>
</dbReference>
<feature type="compositionally biased region" description="Basic and acidic residues" evidence="1">
    <location>
        <begin position="150"/>
        <end position="232"/>
    </location>
</feature>